<organism evidence="1 2">
    <name type="scientific">Bacillus cereus</name>
    <dbReference type="NCBI Taxonomy" id="1396"/>
    <lineage>
        <taxon>Bacteria</taxon>
        <taxon>Bacillati</taxon>
        <taxon>Bacillota</taxon>
        <taxon>Bacilli</taxon>
        <taxon>Bacillales</taxon>
        <taxon>Bacillaceae</taxon>
        <taxon>Bacillus</taxon>
        <taxon>Bacillus cereus group</taxon>
    </lineage>
</organism>
<evidence type="ECO:0000313" key="2">
    <source>
        <dbReference type="Proteomes" id="UP000190906"/>
    </source>
</evidence>
<reference evidence="1 2" key="1">
    <citation type="submission" date="2017-01" db="EMBL/GenBank/DDBJ databases">
        <title>Bacillus cereus isolates.</title>
        <authorList>
            <person name="Beno S.M."/>
        </authorList>
    </citation>
    <scope>NUCLEOTIDE SEQUENCE [LARGE SCALE GENOMIC DNA]</scope>
    <source>
        <strain evidence="1 2">FSL H8-0485</strain>
    </source>
</reference>
<proteinExistence type="predicted"/>
<dbReference type="EMBL" id="MUAJ01000011">
    <property type="protein sequence ID" value="OOR12025.1"/>
    <property type="molecule type" value="Genomic_DNA"/>
</dbReference>
<evidence type="ECO:0000313" key="1">
    <source>
        <dbReference type="EMBL" id="OOR12025.1"/>
    </source>
</evidence>
<protein>
    <submittedName>
        <fullName evidence="1">Uncharacterized protein</fullName>
    </submittedName>
</protein>
<accession>A0A1S9TPR0</accession>
<dbReference type="AlphaFoldDB" id="A0A1S9TPR0"/>
<sequence length="91" mass="10279">MNVTFPINEQTKGSIVRITGLEYLPSVVFIGRFAKLENDVLSVDDVYYDGRTHGTELFSGNSLYVDIPTYEQVFEYGMVCGREKSKGDEND</sequence>
<name>A0A1S9TPR0_BACCE</name>
<gene>
    <name evidence="1" type="ORF">BW897_15300</name>
</gene>
<comment type="caution">
    <text evidence="1">The sequence shown here is derived from an EMBL/GenBank/DDBJ whole genome shotgun (WGS) entry which is preliminary data.</text>
</comment>
<dbReference type="RefSeq" id="WP_078204894.1">
    <property type="nucleotide sequence ID" value="NZ_MUAJ01000011.1"/>
</dbReference>
<dbReference type="Proteomes" id="UP000190906">
    <property type="component" value="Unassembled WGS sequence"/>
</dbReference>